<sequence>MDTLLSKYGDKLRVVACNKNAKNLKVLFNNFNSQQCTDKEGFYYFMIPRQPTITICICKKYHTYFISKTLTIQSNLPTVSSTSAEALSSGIKIDFNINIYNNLPKIKLNTIQDPLSTRIICKTKNIPCIILQNEKHSLDLNALTLKNQQLDFPAHLQCFHQLKLKPIQQQIPLSQEQQNTFYLLKFISLNKEQKKQLLLSIYNKAFAKKHTKRKENDQDRLQKNSKH</sequence>
<name>A0ABM8VY52_GIGMA</name>
<accession>A0ABM8VY52</accession>
<dbReference type="EMBL" id="CAJVQB010000227">
    <property type="protein sequence ID" value="CAG8476209.1"/>
    <property type="molecule type" value="Genomic_DNA"/>
</dbReference>
<keyword evidence="2" id="KW-1185">Reference proteome</keyword>
<evidence type="ECO:0000313" key="2">
    <source>
        <dbReference type="Proteomes" id="UP000789901"/>
    </source>
</evidence>
<dbReference type="Proteomes" id="UP000789901">
    <property type="component" value="Unassembled WGS sequence"/>
</dbReference>
<reference evidence="1 2" key="1">
    <citation type="submission" date="2021-06" db="EMBL/GenBank/DDBJ databases">
        <authorList>
            <person name="Kallberg Y."/>
            <person name="Tangrot J."/>
            <person name="Rosling A."/>
        </authorList>
    </citation>
    <scope>NUCLEOTIDE SEQUENCE [LARGE SCALE GENOMIC DNA]</scope>
    <source>
        <strain evidence="1 2">120-4 pot B 10/14</strain>
    </source>
</reference>
<evidence type="ECO:0000313" key="1">
    <source>
        <dbReference type="EMBL" id="CAG8476209.1"/>
    </source>
</evidence>
<organism evidence="1 2">
    <name type="scientific">Gigaspora margarita</name>
    <dbReference type="NCBI Taxonomy" id="4874"/>
    <lineage>
        <taxon>Eukaryota</taxon>
        <taxon>Fungi</taxon>
        <taxon>Fungi incertae sedis</taxon>
        <taxon>Mucoromycota</taxon>
        <taxon>Glomeromycotina</taxon>
        <taxon>Glomeromycetes</taxon>
        <taxon>Diversisporales</taxon>
        <taxon>Gigasporaceae</taxon>
        <taxon>Gigaspora</taxon>
    </lineage>
</organism>
<protein>
    <submittedName>
        <fullName evidence="1">39038_t:CDS:1</fullName>
    </submittedName>
</protein>
<proteinExistence type="predicted"/>
<comment type="caution">
    <text evidence="1">The sequence shown here is derived from an EMBL/GenBank/DDBJ whole genome shotgun (WGS) entry which is preliminary data.</text>
</comment>
<gene>
    <name evidence="1" type="ORF">GMARGA_LOCUS1014</name>
</gene>